<protein>
    <submittedName>
        <fullName evidence="3">Uu.00g009610.m01.CDS01</fullName>
    </submittedName>
</protein>
<feature type="compositionally biased region" description="Polar residues" evidence="1">
    <location>
        <begin position="372"/>
        <end position="382"/>
    </location>
</feature>
<organism evidence="3 4">
    <name type="scientific">Anthostomella pinea</name>
    <dbReference type="NCBI Taxonomy" id="933095"/>
    <lineage>
        <taxon>Eukaryota</taxon>
        <taxon>Fungi</taxon>
        <taxon>Dikarya</taxon>
        <taxon>Ascomycota</taxon>
        <taxon>Pezizomycotina</taxon>
        <taxon>Sordariomycetes</taxon>
        <taxon>Xylariomycetidae</taxon>
        <taxon>Xylariales</taxon>
        <taxon>Xylariaceae</taxon>
        <taxon>Anthostomella</taxon>
    </lineage>
</organism>
<evidence type="ECO:0000259" key="2">
    <source>
        <dbReference type="PROSITE" id="PS50097"/>
    </source>
</evidence>
<dbReference type="InterPro" id="IPR000210">
    <property type="entry name" value="BTB/POZ_dom"/>
</dbReference>
<keyword evidence="4" id="KW-1185">Reference proteome</keyword>
<proteinExistence type="predicted"/>
<evidence type="ECO:0000256" key="1">
    <source>
        <dbReference type="SAM" id="MobiDB-lite"/>
    </source>
</evidence>
<feature type="region of interest" description="Disordered" evidence="1">
    <location>
        <begin position="273"/>
        <end position="306"/>
    </location>
</feature>
<evidence type="ECO:0000313" key="4">
    <source>
        <dbReference type="Proteomes" id="UP001295740"/>
    </source>
</evidence>
<name>A0AAI8YMM2_9PEZI</name>
<feature type="region of interest" description="Disordered" evidence="1">
    <location>
        <begin position="372"/>
        <end position="419"/>
    </location>
</feature>
<feature type="compositionally biased region" description="Polar residues" evidence="1">
    <location>
        <begin position="36"/>
        <end position="47"/>
    </location>
</feature>
<dbReference type="AlphaFoldDB" id="A0AAI8YMM2"/>
<feature type="region of interest" description="Disordered" evidence="1">
    <location>
        <begin position="1"/>
        <end position="51"/>
    </location>
</feature>
<dbReference type="PROSITE" id="PS50097">
    <property type="entry name" value="BTB"/>
    <property type="match status" value="1"/>
</dbReference>
<feature type="domain" description="BTB" evidence="2">
    <location>
        <begin position="81"/>
        <end position="135"/>
    </location>
</feature>
<comment type="caution">
    <text evidence="3">The sequence shown here is derived from an EMBL/GenBank/DDBJ whole genome shotgun (WGS) entry which is preliminary data.</text>
</comment>
<gene>
    <name evidence="3" type="ORF">KHLLAP_LOCUS13310</name>
</gene>
<sequence length="439" mass="48251">MSEYSLLSFGSSQPDAPDTSDVTTPVAPTETAAASEQVTAVASTSNGTADTTAAVEAEVPEERSFGRSLIHSLSPFHYPQTTVCVKADGMRFDIYKNVIEQDSKYFKEVFRGSETVHALEDTDPRALVEYIHLLHRKYYNKDLESYGLSSLVLVPGGARLSAVHTLATLYKLCCKVQNTSLAEECYDALEALEREVTLDWTTDQAIRDTMELVQLISSHWVQLDWPEGQSRIVAKFCKTCPTGVLETLIDTMDSQFRRAVILEFSKLRVQLEAEPTGTSEEAPVRDFDTLADTPDSRLSGCSQEKAPVCDLDTPAAQAGEPNKPSSSGGSLDLGPVVIPLIVDGRGSLGGRGGRGGRKLRFEEELILDQELSLTEDSISDQTMTRDQETVQEDSSSDQELVHDNSSLDQESAHEDDGWPPLPVPVVKLTIYYREAFYGH</sequence>
<dbReference type="EMBL" id="CAUWAG010000020">
    <property type="protein sequence ID" value="CAJ2512842.1"/>
    <property type="molecule type" value="Genomic_DNA"/>
</dbReference>
<accession>A0AAI8YMM2</accession>
<dbReference type="Gene3D" id="3.30.710.10">
    <property type="entry name" value="Potassium Channel Kv1.1, Chain A"/>
    <property type="match status" value="1"/>
</dbReference>
<reference evidence="3" key="1">
    <citation type="submission" date="2023-10" db="EMBL/GenBank/DDBJ databases">
        <authorList>
            <person name="Hackl T."/>
        </authorList>
    </citation>
    <scope>NUCLEOTIDE SEQUENCE</scope>
</reference>
<dbReference type="Proteomes" id="UP001295740">
    <property type="component" value="Unassembled WGS sequence"/>
</dbReference>
<dbReference type="InterPro" id="IPR011333">
    <property type="entry name" value="SKP1/BTB/POZ_sf"/>
</dbReference>
<evidence type="ECO:0000313" key="3">
    <source>
        <dbReference type="EMBL" id="CAJ2512842.1"/>
    </source>
</evidence>
<feature type="compositionally biased region" description="Low complexity" evidence="1">
    <location>
        <begin position="22"/>
        <end position="34"/>
    </location>
</feature>